<keyword evidence="3 7" id="KW-0489">Methyltransferase</keyword>
<organism evidence="9 10">
    <name type="scientific">Stecheria intestinalis</name>
    <dbReference type="NCBI Taxonomy" id="2606630"/>
    <lineage>
        <taxon>Bacteria</taxon>
        <taxon>Bacillati</taxon>
        <taxon>Bacillota</taxon>
        <taxon>Erysipelotrichia</taxon>
        <taxon>Erysipelotrichales</taxon>
        <taxon>Erysipelotrichaceae</taxon>
        <taxon>Stecheria</taxon>
    </lineage>
</organism>
<feature type="active site" description="Nucleophile" evidence="7">
    <location>
        <position position="229"/>
    </location>
</feature>
<dbReference type="PRINTS" id="PR02008">
    <property type="entry name" value="RCMTFAMILY"/>
</dbReference>
<evidence type="ECO:0000256" key="4">
    <source>
        <dbReference type="ARBA" id="ARBA00022679"/>
    </source>
</evidence>
<keyword evidence="4 7" id="KW-0808">Transferase</keyword>
<dbReference type="GO" id="GO:0006396">
    <property type="term" value="P:RNA processing"/>
    <property type="evidence" value="ECO:0007669"/>
    <property type="project" value="InterPro"/>
</dbReference>
<dbReference type="InterPro" id="IPR031341">
    <property type="entry name" value="Methyltr_RsmF_N"/>
</dbReference>
<dbReference type="GO" id="GO:0003723">
    <property type="term" value="F:RNA binding"/>
    <property type="evidence" value="ECO:0007669"/>
    <property type="project" value="UniProtKB-UniRule"/>
</dbReference>
<feature type="domain" description="SAM-dependent MTase RsmB/NOP-type" evidence="8">
    <location>
        <begin position="1"/>
        <end position="293"/>
    </location>
</feature>
<keyword evidence="2" id="KW-0963">Cytoplasm</keyword>
<dbReference type="InterPro" id="IPR049560">
    <property type="entry name" value="MeTrfase_RsmB-F_NOP2_cat"/>
</dbReference>
<keyword evidence="6 7" id="KW-0694">RNA-binding</keyword>
<dbReference type="NCBIfam" id="TIGR00446">
    <property type="entry name" value="nop2p"/>
    <property type="match status" value="1"/>
</dbReference>
<evidence type="ECO:0000256" key="2">
    <source>
        <dbReference type="ARBA" id="ARBA00022490"/>
    </source>
</evidence>
<comment type="caution">
    <text evidence="9">The sequence shown here is derived from an EMBL/GenBank/DDBJ whole genome shotgun (WGS) entry which is preliminary data.</text>
</comment>
<comment type="similarity">
    <text evidence="1 7">Belongs to the class I-like SAM-binding methyltransferase superfamily. RsmB/NOP family.</text>
</comment>
<feature type="binding site" evidence="7">
    <location>
        <begin position="107"/>
        <end position="113"/>
    </location>
    <ligand>
        <name>S-adenosyl-L-methionine</name>
        <dbReference type="ChEBI" id="CHEBI:59789"/>
    </ligand>
</feature>
<evidence type="ECO:0000256" key="1">
    <source>
        <dbReference type="ARBA" id="ARBA00007494"/>
    </source>
</evidence>
<dbReference type="Pfam" id="PF13636">
    <property type="entry name" value="Methyltranf_PUA"/>
    <property type="match status" value="1"/>
</dbReference>
<gene>
    <name evidence="9" type="ORF">FYJ51_01225</name>
</gene>
<evidence type="ECO:0000256" key="3">
    <source>
        <dbReference type="ARBA" id="ARBA00022603"/>
    </source>
</evidence>
<evidence type="ECO:0000256" key="6">
    <source>
        <dbReference type="ARBA" id="ARBA00022884"/>
    </source>
</evidence>
<dbReference type="RefSeq" id="WP_105303790.1">
    <property type="nucleotide sequence ID" value="NZ_JAQXPC010000025.1"/>
</dbReference>
<dbReference type="InterPro" id="IPR027391">
    <property type="entry name" value="Nol1_Nop2_Fmu_2"/>
</dbReference>
<reference evidence="9 10" key="1">
    <citation type="submission" date="2019-08" db="EMBL/GenBank/DDBJ databases">
        <title>In-depth cultivation of the pig gut microbiome towards novel bacterial diversity and tailored functional studies.</title>
        <authorList>
            <person name="Wylensek D."/>
            <person name="Hitch T.C.A."/>
            <person name="Clavel T."/>
        </authorList>
    </citation>
    <scope>NUCLEOTIDE SEQUENCE [LARGE SCALE GENOMIC DNA]</scope>
    <source>
        <strain evidence="9 10">Oil+RF-744-GAM-WT-6</strain>
    </source>
</reference>
<protein>
    <submittedName>
        <fullName evidence="9">NOL1/NOP2/sun family putative RNA methylase</fullName>
    </submittedName>
</protein>
<dbReference type="EMBL" id="VUMN01000001">
    <property type="protein sequence ID" value="MSS57532.1"/>
    <property type="molecule type" value="Genomic_DNA"/>
</dbReference>
<keyword evidence="10" id="KW-1185">Reference proteome</keyword>
<dbReference type="Gene3D" id="3.30.70.1170">
    <property type="entry name" value="Sun protein, domain 3"/>
    <property type="match status" value="1"/>
</dbReference>
<dbReference type="GO" id="GO:0008757">
    <property type="term" value="F:S-adenosylmethionine-dependent methyltransferase activity"/>
    <property type="evidence" value="ECO:0007669"/>
    <property type="project" value="InterPro"/>
</dbReference>
<dbReference type="PANTHER" id="PTHR22807:SF30">
    <property type="entry name" value="28S RRNA (CYTOSINE(4447)-C(5))-METHYLTRANSFERASE-RELATED"/>
    <property type="match status" value="1"/>
</dbReference>
<evidence type="ECO:0000256" key="7">
    <source>
        <dbReference type="PROSITE-ProRule" id="PRU01023"/>
    </source>
</evidence>
<proteinExistence type="inferred from homology"/>
<dbReference type="InterPro" id="IPR029063">
    <property type="entry name" value="SAM-dependent_MTases_sf"/>
</dbReference>
<evidence type="ECO:0000313" key="10">
    <source>
        <dbReference type="Proteomes" id="UP000461880"/>
    </source>
</evidence>
<dbReference type="InterPro" id="IPR018314">
    <property type="entry name" value="RsmB/NOL1/NOP2-like_CS"/>
</dbReference>
<dbReference type="CDD" id="cd02440">
    <property type="entry name" value="AdoMet_MTases"/>
    <property type="match status" value="1"/>
</dbReference>
<dbReference type="InterPro" id="IPR011023">
    <property type="entry name" value="Nop2p"/>
</dbReference>
<dbReference type="PROSITE" id="PS51686">
    <property type="entry name" value="SAM_MT_RSMB_NOP"/>
    <property type="match status" value="1"/>
</dbReference>
<dbReference type="InterPro" id="IPR023267">
    <property type="entry name" value="RCMT"/>
</dbReference>
<dbReference type="PROSITE" id="PS01153">
    <property type="entry name" value="NOL1_NOP2_SUN"/>
    <property type="match status" value="1"/>
</dbReference>
<dbReference type="SUPFAM" id="SSF53335">
    <property type="entry name" value="S-adenosyl-L-methionine-dependent methyltransferases"/>
    <property type="match status" value="1"/>
</dbReference>
<dbReference type="GO" id="GO:0008173">
    <property type="term" value="F:RNA methyltransferase activity"/>
    <property type="evidence" value="ECO:0007669"/>
    <property type="project" value="InterPro"/>
</dbReference>
<dbReference type="Pfam" id="PF01189">
    <property type="entry name" value="Methyltr_RsmB-F"/>
    <property type="match status" value="1"/>
</dbReference>
<dbReference type="Pfam" id="PF17125">
    <property type="entry name" value="Methyltr_RsmF_N"/>
    <property type="match status" value="1"/>
</dbReference>
<name>A0A7X2NQ83_9FIRM</name>
<dbReference type="Gene3D" id="2.30.130.60">
    <property type="match status" value="1"/>
</dbReference>
<evidence type="ECO:0000259" key="8">
    <source>
        <dbReference type="PROSITE" id="PS51686"/>
    </source>
</evidence>
<dbReference type="Gene3D" id="3.40.50.150">
    <property type="entry name" value="Vaccinia Virus protein VP39"/>
    <property type="match status" value="1"/>
</dbReference>
<feature type="binding site" evidence="7">
    <location>
        <position position="131"/>
    </location>
    <ligand>
        <name>S-adenosyl-L-methionine</name>
        <dbReference type="ChEBI" id="CHEBI:59789"/>
    </ligand>
</feature>
<dbReference type="Proteomes" id="UP000461880">
    <property type="component" value="Unassembled WGS sequence"/>
</dbReference>
<evidence type="ECO:0000256" key="5">
    <source>
        <dbReference type="ARBA" id="ARBA00022691"/>
    </source>
</evidence>
<dbReference type="PANTHER" id="PTHR22807">
    <property type="entry name" value="NOP2 YEAST -RELATED NOL1/NOP2/FMU SUN DOMAIN-CONTAINING"/>
    <property type="match status" value="1"/>
</dbReference>
<evidence type="ECO:0000313" key="9">
    <source>
        <dbReference type="EMBL" id="MSS57532.1"/>
    </source>
</evidence>
<accession>A0A7X2NQ83</accession>
<dbReference type="GO" id="GO:0001510">
    <property type="term" value="P:RNA methylation"/>
    <property type="evidence" value="ECO:0007669"/>
    <property type="project" value="InterPro"/>
</dbReference>
<dbReference type="AlphaFoldDB" id="A0A7X2NQ83"/>
<sequence>MKPEFEARMKDLLREEYPAFEQAMKESPRRGYRINPLKTSAEEFFRLTGYPEYPTPFAQYAYYLPEQSGAGATAVHAAGLLYLQEPSAASAVSVLDPKPGMKVLDLCAAPGSKTTEIAGLMHNQGLLAANEINPGRSKILVENVERWGAENVMVLNADPAQVAESFPEYFDAVLCDAPCSGEGMFRKNPDAEKEWSPESVLSCAKRQRTILSSALNCLKPGGRLVYSTCTFSLEENEENVSWLLSEYPFMKLEPIQASFGRPGFELGSGTSMCRRIFPMDGGEGHFIASFRKETDAQASYCSALLKSEPMPRAAEDFLKQISYPYTYVHHNKVYGGTFPFVSPGTCRLLRHQVLLGEVKKDRFEPDHALFLSSDHPFPVKMELQDSEVRPYLSGMTIPCTGKGYTAVCWHGHALGFGKADGAILKNRYPKELRLK</sequence>
<feature type="binding site" evidence="7">
    <location>
        <position position="158"/>
    </location>
    <ligand>
        <name>S-adenosyl-L-methionine</name>
        <dbReference type="ChEBI" id="CHEBI:59789"/>
    </ligand>
</feature>
<keyword evidence="5 7" id="KW-0949">S-adenosyl-L-methionine</keyword>
<feature type="binding site" evidence="7">
    <location>
        <position position="176"/>
    </location>
    <ligand>
        <name>S-adenosyl-L-methionine</name>
        <dbReference type="ChEBI" id="CHEBI:59789"/>
    </ligand>
</feature>
<dbReference type="InterPro" id="IPR001678">
    <property type="entry name" value="MeTrfase_RsmB-F_NOP2_dom"/>
</dbReference>